<dbReference type="GO" id="GO:0003677">
    <property type="term" value="F:DNA binding"/>
    <property type="evidence" value="ECO:0007669"/>
    <property type="project" value="InterPro"/>
</dbReference>
<evidence type="ECO:0000313" key="2">
    <source>
        <dbReference type="EMBL" id="MPM05573.1"/>
    </source>
</evidence>
<organism evidence="2">
    <name type="scientific">bioreactor metagenome</name>
    <dbReference type="NCBI Taxonomy" id="1076179"/>
    <lineage>
        <taxon>unclassified sequences</taxon>
        <taxon>metagenomes</taxon>
        <taxon>ecological metagenomes</taxon>
    </lineage>
</organism>
<dbReference type="PANTHER" id="PTHR36180">
    <property type="entry name" value="DNA-BINDING PROTEIN-RELATED-RELATED"/>
    <property type="match status" value="1"/>
</dbReference>
<dbReference type="SMART" id="SM01040">
    <property type="entry name" value="Bro-N"/>
    <property type="match status" value="1"/>
</dbReference>
<dbReference type="EMBL" id="VSSQ01001145">
    <property type="protein sequence ID" value="MPM05573.1"/>
    <property type="molecule type" value="Genomic_DNA"/>
</dbReference>
<proteinExistence type="predicted"/>
<dbReference type="AlphaFoldDB" id="A0A644WTZ2"/>
<accession>A0A644WTZ2</accession>
<dbReference type="InterPro" id="IPR003497">
    <property type="entry name" value="BRO_N_domain"/>
</dbReference>
<protein>
    <recommendedName>
        <fullName evidence="1">Bro-N domain-containing protein</fullName>
    </recommendedName>
</protein>
<reference evidence="2" key="1">
    <citation type="submission" date="2019-08" db="EMBL/GenBank/DDBJ databases">
        <authorList>
            <person name="Kucharzyk K."/>
            <person name="Murdoch R.W."/>
            <person name="Higgins S."/>
            <person name="Loffler F."/>
        </authorList>
    </citation>
    <scope>NUCLEOTIDE SEQUENCE</scope>
</reference>
<evidence type="ECO:0000259" key="1">
    <source>
        <dbReference type="PROSITE" id="PS51750"/>
    </source>
</evidence>
<dbReference type="PROSITE" id="PS51750">
    <property type="entry name" value="BRO_N"/>
    <property type="match status" value="1"/>
</dbReference>
<feature type="domain" description="Bro-N" evidence="1">
    <location>
        <begin position="1"/>
        <end position="107"/>
    </location>
</feature>
<dbReference type="PANTHER" id="PTHR36180:SF2">
    <property type="entry name" value="BRO FAMILY PROTEIN"/>
    <property type="match status" value="1"/>
</dbReference>
<dbReference type="Pfam" id="PF03374">
    <property type="entry name" value="ANT"/>
    <property type="match status" value="1"/>
</dbReference>
<dbReference type="InterPro" id="IPR005039">
    <property type="entry name" value="Ant_C"/>
</dbReference>
<dbReference type="Pfam" id="PF02498">
    <property type="entry name" value="Bro-N"/>
    <property type="match status" value="1"/>
</dbReference>
<sequence length="246" mass="28091">MELQIFENPEFGSVRTMMDEDGRILFCGSDVAASLGYSNPRKALADHCRCVTKRDIPHPQNFDKKLTLSFIPEPDIYRLIFRSKLPAAEQFEIWVVEQVLPAIRRHGAYVTPQTLEQVISNPGSAARLFHELKQMQDSVSEMTPKAAYFDALVDTGVLSGVRQTAKELKLPEKLFTYLLVDMGFAYRTPKKLLMPYAFMVTSGFAELKEYTRNGHGGVYMLFTPKGRLYLTRRIEKRLALKSNEKE</sequence>
<name>A0A644WTZ2_9ZZZZ</name>
<comment type="caution">
    <text evidence="2">The sequence shown here is derived from an EMBL/GenBank/DDBJ whole genome shotgun (WGS) entry which is preliminary data.</text>
</comment>
<gene>
    <name evidence="2" type="ORF">SDC9_51863</name>
</gene>